<name>A0A9P0EEB6_NEZVI</name>
<proteinExistence type="predicted"/>
<keyword evidence="2" id="KW-0732">Signal</keyword>
<protein>
    <recommendedName>
        <fullName evidence="5">Neuropeptide</fullName>
    </recommendedName>
</protein>
<dbReference type="Proteomes" id="UP001152798">
    <property type="component" value="Chromosome 3"/>
</dbReference>
<sequence>MSVLQVAWFVLIVAVSYAQDSYRANPSQRDINLRTKHIYANALNKICKRYCHKRAEKTNEKFGQDKTRPHYRKYNSEDFNDDYPLEEIVPDQEIGDLSISEETEGF</sequence>
<feature type="signal peptide" evidence="2">
    <location>
        <begin position="1"/>
        <end position="18"/>
    </location>
</feature>
<evidence type="ECO:0000313" key="4">
    <source>
        <dbReference type="Proteomes" id="UP001152798"/>
    </source>
</evidence>
<dbReference type="AlphaFoldDB" id="A0A9P0EEB6"/>
<feature type="compositionally biased region" description="Basic and acidic residues" evidence="1">
    <location>
        <begin position="58"/>
        <end position="68"/>
    </location>
</feature>
<gene>
    <name evidence="3" type="ORF">NEZAVI_LOCUS5254</name>
</gene>
<organism evidence="3 4">
    <name type="scientific">Nezara viridula</name>
    <name type="common">Southern green stink bug</name>
    <name type="synonym">Cimex viridulus</name>
    <dbReference type="NCBI Taxonomy" id="85310"/>
    <lineage>
        <taxon>Eukaryota</taxon>
        <taxon>Metazoa</taxon>
        <taxon>Ecdysozoa</taxon>
        <taxon>Arthropoda</taxon>
        <taxon>Hexapoda</taxon>
        <taxon>Insecta</taxon>
        <taxon>Pterygota</taxon>
        <taxon>Neoptera</taxon>
        <taxon>Paraneoptera</taxon>
        <taxon>Hemiptera</taxon>
        <taxon>Heteroptera</taxon>
        <taxon>Panheteroptera</taxon>
        <taxon>Pentatomomorpha</taxon>
        <taxon>Pentatomoidea</taxon>
        <taxon>Pentatomidae</taxon>
        <taxon>Pentatominae</taxon>
        <taxon>Nezara</taxon>
    </lineage>
</organism>
<feature type="chain" id="PRO_5040507575" description="Neuropeptide" evidence="2">
    <location>
        <begin position="19"/>
        <end position="106"/>
    </location>
</feature>
<evidence type="ECO:0000313" key="3">
    <source>
        <dbReference type="EMBL" id="CAH1394883.1"/>
    </source>
</evidence>
<accession>A0A9P0EEB6</accession>
<reference evidence="3" key="1">
    <citation type="submission" date="2022-01" db="EMBL/GenBank/DDBJ databases">
        <authorList>
            <person name="King R."/>
        </authorList>
    </citation>
    <scope>NUCLEOTIDE SEQUENCE</scope>
</reference>
<feature type="region of interest" description="Disordered" evidence="1">
    <location>
        <begin position="58"/>
        <end position="82"/>
    </location>
</feature>
<keyword evidence="4" id="KW-1185">Reference proteome</keyword>
<evidence type="ECO:0008006" key="5">
    <source>
        <dbReference type="Google" id="ProtNLM"/>
    </source>
</evidence>
<dbReference type="EMBL" id="OV725079">
    <property type="protein sequence ID" value="CAH1394883.1"/>
    <property type="molecule type" value="Genomic_DNA"/>
</dbReference>
<evidence type="ECO:0000256" key="2">
    <source>
        <dbReference type="SAM" id="SignalP"/>
    </source>
</evidence>
<evidence type="ECO:0000256" key="1">
    <source>
        <dbReference type="SAM" id="MobiDB-lite"/>
    </source>
</evidence>